<dbReference type="Gramene" id="TVU35155">
    <property type="protein sequence ID" value="TVU35155"/>
    <property type="gene ID" value="EJB05_17029"/>
</dbReference>
<comment type="caution">
    <text evidence="1">The sequence shown here is derived from an EMBL/GenBank/DDBJ whole genome shotgun (WGS) entry which is preliminary data.</text>
</comment>
<name>A0A5J9VGM9_9POAL</name>
<reference evidence="1 2" key="1">
    <citation type="journal article" date="2019" name="Sci. Rep.">
        <title>A high-quality genome of Eragrostis curvula grass provides insights into Poaceae evolution and supports new strategies to enhance forage quality.</title>
        <authorList>
            <person name="Carballo J."/>
            <person name="Santos B.A.C.M."/>
            <person name="Zappacosta D."/>
            <person name="Garbus I."/>
            <person name="Selva J.P."/>
            <person name="Gallo C.A."/>
            <person name="Diaz A."/>
            <person name="Albertini E."/>
            <person name="Caccamo M."/>
            <person name="Echenique V."/>
        </authorList>
    </citation>
    <scope>NUCLEOTIDE SEQUENCE [LARGE SCALE GENOMIC DNA]</scope>
    <source>
        <strain evidence="2">cv. Victoria</strain>
        <tissue evidence="1">Leaf</tissue>
    </source>
</reference>
<evidence type="ECO:0000313" key="1">
    <source>
        <dbReference type="EMBL" id="TVU35155.1"/>
    </source>
</evidence>
<gene>
    <name evidence="1" type="ORF">EJB05_17029</name>
</gene>
<dbReference type="EMBL" id="RWGY01000009">
    <property type="protein sequence ID" value="TVU35155.1"/>
    <property type="molecule type" value="Genomic_DNA"/>
</dbReference>
<keyword evidence="2" id="KW-1185">Reference proteome</keyword>
<sequence>KPVPAAVRLDFFESLGIWPLGQLGDNFQITAGLNSLSHRTSNFTR</sequence>
<organism evidence="1 2">
    <name type="scientific">Eragrostis curvula</name>
    <name type="common">weeping love grass</name>
    <dbReference type="NCBI Taxonomy" id="38414"/>
    <lineage>
        <taxon>Eukaryota</taxon>
        <taxon>Viridiplantae</taxon>
        <taxon>Streptophyta</taxon>
        <taxon>Embryophyta</taxon>
        <taxon>Tracheophyta</taxon>
        <taxon>Spermatophyta</taxon>
        <taxon>Magnoliopsida</taxon>
        <taxon>Liliopsida</taxon>
        <taxon>Poales</taxon>
        <taxon>Poaceae</taxon>
        <taxon>PACMAD clade</taxon>
        <taxon>Chloridoideae</taxon>
        <taxon>Eragrostideae</taxon>
        <taxon>Eragrostidinae</taxon>
        <taxon>Eragrostis</taxon>
    </lineage>
</organism>
<protein>
    <submittedName>
        <fullName evidence="1">Uncharacterized protein</fullName>
    </submittedName>
</protein>
<dbReference type="Proteomes" id="UP000324897">
    <property type="component" value="Unassembled WGS sequence"/>
</dbReference>
<evidence type="ECO:0000313" key="2">
    <source>
        <dbReference type="Proteomes" id="UP000324897"/>
    </source>
</evidence>
<proteinExistence type="predicted"/>
<accession>A0A5J9VGM9</accession>
<feature type="non-terminal residue" evidence="1">
    <location>
        <position position="1"/>
    </location>
</feature>
<dbReference type="AlphaFoldDB" id="A0A5J9VGM9"/>